<dbReference type="InterPro" id="IPR032675">
    <property type="entry name" value="LRR_dom_sf"/>
</dbReference>
<proteinExistence type="predicted"/>
<evidence type="ECO:0000259" key="2">
    <source>
        <dbReference type="Pfam" id="PF12937"/>
    </source>
</evidence>
<evidence type="ECO:0000313" key="4">
    <source>
        <dbReference type="Proteomes" id="UP001215598"/>
    </source>
</evidence>
<sequence>MSSIESNLLFGSSRLRNIENQAKSLIEVAEANIRQLTTQIGELTRMREREKIVLATLRLMILPIGKLPPELLVEIFKIAVHTPLIVDSNIPSWSLPPGDSGPALQKVLRLSQVSSYWRQLVHGTPQLWAEGVVGVSLNQELTDRYLDGLDNLLTRSAPYPMSISIIRGPDTSTPPSKSSQTLARNVTSTARRWKNLQIDLDSLRHFNHLPSDTFEVLEQLHLRNPRSLASDPILVFESSHLLRVFSLEAAVQTIQILRLPWSQLTHMDLRDTSLGGCRAALLQCSNLVWAKIITSYDWDFFSPVTDSPVTILPFLGTLDLEFQGVPNLEEVHGIEAFLLPLALPCLKILTIELDCNGEIWPTAVFSDFQSRSLNIEKFTLSYSEIDSQDLITVLRRSPALQSLEIKDCGRCIDAAFFSALCYDALDSTPLVPKLENLSLMNVGTLDNSLFEIAIRSRWWQDGEGIFPDGSTPRISRLKAVSVDDEFDPPNNRFDDDFKARMQELANQGLRLELN</sequence>
<keyword evidence="4" id="KW-1185">Reference proteome</keyword>
<keyword evidence="1" id="KW-0175">Coiled coil</keyword>
<accession>A0AAD7JLY4</accession>
<dbReference type="Gene3D" id="1.20.1280.50">
    <property type="match status" value="1"/>
</dbReference>
<dbReference type="AlphaFoldDB" id="A0AAD7JLY4"/>
<comment type="caution">
    <text evidence="3">The sequence shown here is derived from an EMBL/GenBank/DDBJ whole genome shotgun (WGS) entry which is preliminary data.</text>
</comment>
<dbReference type="InterPro" id="IPR001810">
    <property type="entry name" value="F-box_dom"/>
</dbReference>
<protein>
    <recommendedName>
        <fullName evidence="2">F-box domain-containing protein</fullName>
    </recommendedName>
</protein>
<organism evidence="3 4">
    <name type="scientific">Mycena metata</name>
    <dbReference type="NCBI Taxonomy" id="1033252"/>
    <lineage>
        <taxon>Eukaryota</taxon>
        <taxon>Fungi</taxon>
        <taxon>Dikarya</taxon>
        <taxon>Basidiomycota</taxon>
        <taxon>Agaricomycotina</taxon>
        <taxon>Agaricomycetes</taxon>
        <taxon>Agaricomycetidae</taxon>
        <taxon>Agaricales</taxon>
        <taxon>Marasmiineae</taxon>
        <taxon>Mycenaceae</taxon>
        <taxon>Mycena</taxon>
    </lineage>
</organism>
<evidence type="ECO:0000313" key="3">
    <source>
        <dbReference type="EMBL" id="KAJ7766798.1"/>
    </source>
</evidence>
<evidence type="ECO:0000256" key="1">
    <source>
        <dbReference type="SAM" id="Coils"/>
    </source>
</evidence>
<dbReference type="Proteomes" id="UP001215598">
    <property type="component" value="Unassembled WGS sequence"/>
</dbReference>
<dbReference type="Pfam" id="PF12937">
    <property type="entry name" value="F-box-like"/>
    <property type="match status" value="1"/>
</dbReference>
<gene>
    <name evidence="3" type="ORF">B0H16DRAFT_1522521</name>
</gene>
<feature type="domain" description="F-box" evidence="2">
    <location>
        <begin position="65"/>
        <end position="129"/>
    </location>
</feature>
<feature type="coiled-coil region" evidence="1">
    <location>
        <begin position="19"/>
        <end position="46"/>
    </location>
</feature>
<name>A0AAD7JLY4_9AGAR</name>
<dbReference type="SUPFAM" id="SSF52047">
    <property type="entry name" value="RNI-like"/>
    <property type="match status" value="1"/>
</dbReference>
<dbReference type="Gene3D" id="3.80.10.10">
    <property type="entry name" value="Ribonuclease Inhibitor"/>
    <property type="match status" value="1"/>
</dbReference>
<reference evidence="3" key="1">
    <citation type="submission" date="2023-03" db="EMBL/GenBank/DDBJ databases">
        <title>Massive genome expansion in bonnet fungi (Mycena s.s.) driven by repeated elements and novel gene families across ecological guilds.</title>
        <authorList>
            <consortium name="Lawrence Berkeley National Laboratory"/>
            <person name="Harder C.B."/>
            <person name="Miyauchi S."/>
            <person name="Viragh M."/>
            <person name="Kuo A."/>
            <person name="Thoen E."/>
            <person name="Andreopoulos B."/>
            <person name="Lu D."/>
            <person name="Skrede I."/>
            <person name="Drula E."/>
            <person name="Henrissat B."/>
            <person name="Morin E."/>
            <person name="Kohler A."/>
            <person name="Barry K."/>
            <person name="LaButti K."/>
            <person name="Morin E."/>
            <person name="Salamov A."/>
            <person name="Lipzen A."/>
            <person name="Mereny Z."/>
            <person name="Hegedus B."/>
            <person name="Baldrian P."/>
            <person name="Stursova M."/>
            <person name="Weitz H."/>
            <person name="Taylor A."/>
            <person name="Grigoriev I.V."/>
            <person name="Nagy L.G."/>
            <person name="Martin F."/>
            <person name="Kauserud H."/>
        </authorList>
    </citation>
    <scope>NUCLEOTIDE SEQUENCE</scope>
    <source>
        <strain evidence="3">CBHHK182m</strain>
    </source>
</reference>
<dbReference type="EMBL" id="JARKIB010000023">
    <property type="protein sequence ID" value="KAJ7766798.1"/>
    <property type="molecule type" value="Genomic_DNA"/>
</dbReference>